<evidence type="ECO:0000259" key="9">
    <source>
        <dbReference type="PROSITE" id="PS50287"/>
    </source>
</evidence>
<feature type="region of interest" description="Disordered" evidence="7">
    <location>
        <begin position="235"/>
        <end position="260"/>
    </location>
</feature>
<proteinExistence type="predicted"/>
<dbReference type="GO" id="GO:0016020">
    <property type="term" value="C:membrane"/>
    <property type="evidence" value="ECO:0007669"/>
    <property type="project" value="InterPro"/>
</dbReference>
<keyword evidence="3 6" id="KW-1015">Disulfide bond</keyword>
<dbReference type="SMART" id="SM00202">
    <property type="entry name" value="SR"/>
    <property type="match status" value="1"/>
</dbReference>
<evidence type="ECO:0000256" key="1">
    <source>
        <dbReference type="ARBA" id="ARBA00022729"/>
    </source>
</evidence>
<dbReference type="EMBL" id="JAIWYP010000002">
    <property type="protein sequence ID" value="KAH3863710.1"/>
    <property type="molecule type" value="Genomic_DNA"/>
</dbReference>
<keyword evidence="1 8" id="KW-0732">Signal</keyword>
<evidence type="ECO:0000256" key="3">
    <source>
        <dbReference type="ARBA" id="ARBA00023157"/>
    </source>
</evidence>
<dbReference type="InterPro" id="IPR016186">
    <property type="entry name" value="C-type_lectin-like/link_sf"/>
</dbReference>
<feature type="disulfide bond" evidence="6">
    <location>
        <begin position="119"/>
        <end position="129"/>
    </location>
</feature>
<keyword evidence="5" id="KW-0325">Glycoprotein</keyword>
<evidence type="ECO:0000256" key="7">
    <source>
        <dbReference type="SAM" id="MobiDB-lite"/>
    </source>
</evidence>
<reference evidence="10" key="2">
    <citation type="submission" date="2020-11" db="EMBL/GenBank/DDBJ databases">
        <authorList>
            <person name="McCartney M.A."/>
            <person name="Auch B."/>
            <person name="Kono T."/>
            <person name="Mallez S."/>
            <person name="Becker A."/>
            <person name="Gohl D.M."/>
            <person name="Silverstein K.A.T."/>
            <person name="Koren S."/>
            <person name="Bechman K.B."/>
            <person name="Herman A."/>
            <person name="Abrahante J.E."/>
            <person name="Garbe J."/>
        </authorList>
    </citation>
    <scope>NUCLEOTIDE SEQUENCE</scope>
    <source>
        <strain evidence="10">Duluth1</strain>
        <tissue evidence="10">Whole animal</tissue>
    </source>
</reference>
<dbReference type="PROSITE" id="PS50287">
    <property type="entry name" value="SRCR_2"/>
    <property type="match status" value="1"/>
</dbReference>
<dbReference type="Pfam" id="PF00530">
    <property type="entry name" value="SRCR"/>
    <property type="match status" value="1"/>
</dbReference>
<feature type="chain" id="PRO_5039027905" description="SRCR domain-containing protein" evidence="8">
    <location>
        <begin position="20"/>
        <end position="371"/>
    </location>
</feature>
<name>A0A9D4LT44_DREPO</name>
<dbReference type="InterPro" id="IPR036772">
    <property type="entry name" value="SRCR-like_dom_sf"/>
</dbReference>
<evidence type="ECO:0000256" key="6">
    <source>
        <dbReference type="PROSITE-ProRule" id="PRU00196"/>
    </source>
</evidence>
<sequence length="371" mass="41293">MRGFRTVLLTLFVFSPTYSRKADRHSQRGRSTEGYQAPHSGQRIRLGGTRNSNVSAGNVEVFLRNRWGIICDDKWDIADANVVCRQLGFRAGAVRPTVSAEFGVGEWESTDILLDDVSCVGNEGNVLACTYLDQSNCLSNEAAGVVCKQNTGCPDGWLAGPSSCYLLSDVTTTQQKFAENNCSAIGGHLVKIENEAENHFLSVAFANSSAEPIITAGIKERYGWVWKTVEMSQTSSRQKRHRRARPSQNRRAATSRSTFTSNQRISSVSIHYAKWFPGWLPGNKNSEPSGLNHEKCLYLMSSFPPPDKSQGVVDVGYMFWADDSCVRTPRLMKNGFRYLCERPSEETMEEPDKRGTHGENGENDDCYDEIG</sequence>
<dbReference type="PROSITE" id="PS00420">
    <property type="entry name" value="SRCR_1"/>
    <property type="match status" value="1"/>
</dbReference>
<dbReference type="InterPro" id="IPR001190">
    <property type="entry name" value="SRCR"/>
</dbReference>
<feature type="region of interest" description="Disordered" evidence="7">
    <location>
        <begin position="343"/>
        <end position="371"/>
    </location>
</feature>
<feature type="domain" description="SRCR" evidence="9">
    <location>
        <begin position="44"/>
        <end position="148"/>
    </location>
</feature>
<keyword evidence="4" id="KW-0675">Receptor</keyword>
<keyword evidence="11" id="KW-1185">Reference proteome</keyword>
<keyword evidence="2" id="KW-0677">Repeat</keyword>
<protein>
    <recommendedName>
        <fullName evidence="9">SRCR domain-containing protein</fullName>
    </recommendedName>
</protein>
<dbReference type="PRINTS" id="PR00258">
    <property type="entry name" value="SPERACTRCPTR"/>
</dbReference>
<dbReference type="CDD" id="cd00037">
    <property type="entry name" value="CLECT"/>
    <property type="match status" value="1"/>
</dbReference>
<feature type="region of interest" description="Disordered" evidence="7">
    <location>
        <begin position="23"/>
        <end position="49"/>
    </location>
</feature>
<dbReference type="AlphaFoldDB" id="A0A9D4LT44"/>
<dbReference type="PANTHER" id="PTHR48071:SF18">
    <property type="entry name" value="DELETED IN MALIGNANT BRAIN TUMORS 1 PROTEIN-RELATED"/>
    <property type="match status" value="1"/>
</dbReference>
<dbReference type="Proteomes" id="UP000828390">
    <property type="component" value="Unassembled WGS sequence"/>
</dbReference>
<dbReference type="PANTHER" id="PTHR48071">
    <property type="entry name" value="SRCR DOMAIN-CONTAINING PROTEIN"/>
    <property type="match status" value="1"/>
</dbReference>
<feature type="compositionally biased region" description="Acidic residues" evidence="7">
    <location>
        <begin position="361"/>
        <end position="371"/>
    </location>
</feature>
<evidence type="ECO:0000313" key="10">
    <source>
        <dbReference type="EMBL" id="KAH3863710.1"/>
    </source>
</evidence>
<dbReference type="Gene3D" id="3.10.250.10">
    <property type="entry name" value="SRCR-like domain"/>
    <property type="match status" value="1"/>
</dbReference>
<organism evidence="10 11">
    <name type="scientific">Dreissena polymorpha</name>
    <name type="common">Zebra mussel</name>
    <name type="synonym">Mytilus polymorpha</name>
    <dbReference type="NCBI Taxonomy" id="45954"/>
    <lineage>
        <taxon>Eukaryota</taxon>
        <taxon>Metazoa</taxon>
        <taxon>Spiralia</taxon>
        <taxon>Lophotrochozoa</taxon>
        <taxon>Mollusca</taxon>
        <taxon>Bivalvia</taxon>
        <taxon>Autobranchia</taxon>
        <taxon>Heteroconchia</taxon>
        <taxon>Euheterodonta</taxon>
        <taxon>Imparidentia</taxon>
        <taxon>Neoheterodontei</taxon>
        <taxon>Myida</taxon>
        <taxon>Dreissenoidea</taxon>
        <taxon>Dreissenidae</taxon>
        <taxon>Dreissena</taxon>
    </lineage>
</organism>
<gene>
    <name evidence="10" type="ORF">DPMN_026700</name>
</gene>
<reference evidence="10" key="1">
    <citation type="journal article" date="2019" name="bioRxiv">
        <title>The Genome of the Zebra Mussel, Dreissena polymorpha: A Resource for Invasive Species Research.</title>
        <authorList>
            <person name="McCartney M.A."/>
            <person name="Auch B."/>
            <person name="Kono T."/>
            <person name="Mallez S."/>
            <person name="Zhang Y."/>
            <person name="Obille A."/>
            <person name="Becker A."/>
            <person name="Abrahante J.E."/>
            <person name="Garbe J."/>
            <person name="Badalamenti J.P."/>
            <person name="Herman A."/>
            <person name="Mangelson H."/>
            <person name="Liachko I."/>
            <person name="Sullivan S."/>
            <person name="Sone E.D."/>
            <person name="Koren S."/>
            <person name="Silverstein K.A.T."/>
            <person name="Beckman K.B."/>
            <person name="Gohl D.M."/>
        </authorList>
    </citation>
    <scope>NUCLEOTIDE SEQUENCE</scope>
    <source>
        <strain evidence="10">Duluth1</strain>
        <tissue evidence="10">Whole animal</tissue>
    </source>
</reference>
<dbReference type="FunFam" id="3.10.250.10:FF:000007">
    <property type="entry name" value="Soluble scavenger receptor cysteine-rich domain-containing protein SSC5D"/>
    <property type="match status" value="1"/>
</dbReference>
<dbReference type="SUPFAM" id="SSF56487">
    <property type="entry name" value="SRCR-like"/>
    <property type="match status" value="1"/>
</dbReference>
<comment type="caution">
    <text evidence="6">Lacks conserved residue(s) required for the propagation of feature annotation.</text>
</comment>
<feature type="signal peptide" evidence="8">
    <location>
        <begin position="1"/>
        <end position="19"/>
    </location>
</feature>
<dbReference type="InterPro" id="IPR016187">
    <property type="entry name" value="CTDL_fold"/>
</dbReference>
<evidence type="ECO:0000256" key="5">
    <source>
        <dbReference type="ARBA" id="ARBA00023180"/>
    </source>
</evidence>
<feature type="compositionally biased region" description="Basic and acidic residues" evidence="7">
    <location>
        <begin position="343"/>
        <end position="360"/>
    </location>
</feature>
<feature type="compositionally biased region" description="Polar residues" evidence="7">
    <location>
        <begin position="246"/>
        <end position="260"/>
    </location>
</feature>
<evidence type="ECO:0000256" key="2">
    <source>
        <dbReference type="ARBA" id="ARBA00022737"/>
    </source>
</evidence>
<dbReference type="Gene3D" id="3.10.100.10">
    <property type="entry name" value="Mannose-Binding Protein A, subunit A"/>
    <property type="match status" value="1"/>
</dbReference>
<accession>A0A9D4LT44</accession>
<dbReference type="InterPro" id="IPR001304">
    <property type="entry name" value="C-type_lectin-like"/>
</dbReference>
<comment type="caution">
    <text evidence="10">The sequence shown here is derived from an EMBL/GenBank/DDBJ whole genome shotgun (WGS) entry which is preliminary data.</text>
</comment>
<evidence type="ECO:0000313" key="11">
    <source>
        <dbReference type="Proteomes" id="UP000828390"/>
    </source>
</evidence>
<evidence type="ECO:0000256" key="8">
    <source>
        <dbReference type="SAM" id="SignalP"/>
    </source>
</evidence>
<evidence type="ECO:0000256" key="4">
    <source>
        <dbReference type="ARBA" id="ARBA00023170"/>
    </source>
</evidence>
<dbReference type="SUPFAM" id="SSF56436">
    <property type="entry name" value="C-type lectin-like"/>
    <property type="match status" value="1"/>
</dbReference>
<dbReference type="SMART" id="SM00034">
    <property type="entry name" value="CLECT"/>
    <property type="match status" value="1"/>
</dbReference>